<feature type="domain" description="NB-ARC" evidence="7">
    <location>
        <begin position="198"/>
        <end position="377"/>
    </location>
</feature>
<dbReference type="InterPro" id="IPR036388">
    <property type="entry name" value="WH-like_DNA-bd_sf"/>
</dbReference>
<comment type="similarity">
    <text evidence="1">Belongs to the disease resistance NB-LRR family.</text>
</comment>
<dbReference type="Pfam" id="PF25019">
    <property type="entry name" value="LRR_R13L1-DRL21"/>
    <property type="match status" value="1"/>
</dbReference>
<dbReference type="InterPro" id="IPR058922">
    <property type="entry name" value="WHD_DRP"/>
</dbReference>
<evidence type="ECO:0000256" key="5">
    <source>
        <dbReference type="ARBA" id="ARBA00022821"/>
    </source>
</evidence>
<evidence type="ECO:0000259" key="7">
    <source>
        <dbReference type="Pfam" id="PF00931"/>
    </source>
</evidence>
<dbReference type="InterPro" id="IPR002182">
    <property type="entry name" value="NB-ARC"/>
</dbReference>
<dbReference type="AlphaFoldDB" id="N1R0C0"/>
<keyword evidence="4" id="KW-0547">Nucleotide-binding</keyword>
<organism evidence="11">
    <name type="scientific">Aegilops tauschii</name>
    <name type="common">Tausch's goatgrass</name>
    <name type="synonym">Aegilops squarrosa</name>
    <dbReference type="NCBI Taxonomy" id="37682"/>
    <lineage>
        <taxon>Eukaryota</taxon>
        <taxon>Viridiplantae</taxon>
        <taxon>Streptophyta</taxon>
        <taxon>Embryophyta</taxon>
        <taxon>Tracheophyta</taxon>
        <taxon>Spermatophyta</taxon>
        <taxon>Magnoliopsida</taxon>
        <taxon>Liliopsida</taxon>
        <taxon>Poales</taxon>
        <taxon>Poaceae</taxon>
        <taxon>BOP clade</taxon>
        <taxon>Pooideae</taxon>
        <taxon>Triticodae</taxon>
        <taxon>Triticeae</taxon>
        <taxon>Triticinae</taxon>
        <taxon>Aegilops</taxon>
    </lineage>
</organism>
<dbReference type="InterPro" id="IPR042197">
    <property type="entry name" value="Apaf_helical"/>
</dbReference>
<keyword evidence="6" id="KW-0067">ATP-binding</keyword>
<dbReference type="Pfam" id="PF18052">
    <property type="entry name" value="Rx_N"/>
    <property type="match status" value="1"/>
</dbReference>
<keyword evidence="5" id="KW-0611">Plant defense</keyword>
<reference evidence="11" key="1">
    <citation type="submission" date="2015-06" db="UniProtKB">
        <authorList>
            <consortium name="EnsemblPlants"/>
        </authorList>
    </citation>
    <scope>IDENTIFICATION</scope>
</reference>
<feature type="domain" description="Disease resistance N-terminal" evidence="8">
    <location>
        <begin position="18"/>
        <end position="107"/>
    </location>
</feature>
<dbReference type="Gene3D" id="1.20.5.4130">
    <property type="match status" value="1"/>
</dbReference>
<dbReference type="GO" id="GO:0051707">
    <property type="term" value="P:response to other organism"/>
    <property type="evidence" value="ECO:0007669"/>
    <property type="project" value="UniProtKB-ARBA"/>
</dbReference>
<evidence type="ECO:0000256" key="6">
    <source>
        <dbReference type="ARBA" id="ARBA00022840"/>
    </source>
</evidence>
<dbReference type="GO" id="GO:0006952">
    <property type="term" value="P:defense response"/>
    <property type="evidence" value="ECO:0007669"/>
    <property type="project" value="UniProtKB-KW"/>
</dbReference>
<dbReference type="EnsemblPlants" id="EMT19373">
    <property type="protein sequence ID" value="EMT19373"/>
    <property type="gene ID" value="F775_13876"/>
</dbReference>
<protein>
    <submittedName>
        <fullName evidence="11">Putative disease resistance protein RGA1</fullName>
    </submittedName>
</protein>
<dbReference type="GO" id="GO:0005524">
    <property type="term" value="F:ATP binding"/>
    <property type="evidence" value="ECO:0007669"/>
    <property type="project" value="UniProtKB-KW"/>
</dbReference>
<dbReference type="InterPro" id="IPR056789">
    <property type="entry name" value="LRR_R13L1-DRL21"/>
</dbReference>
<accession>N1R0C0</accession>
<dbReference type="InterPro" id="IPR041118">
    <property type="entry name" value="Rx_N"/>
</dbReference>
<evidence type="ECO:0000313" key="11">
    <source>
        <dbReference type="EnsemblPlants" id="EMT19373"/>
    </source>
</evidence>
<evidence type="ECO:0000256" key="2">
    <source>
        <dbReference type="ARBA" id="ARBA00022614"/>
    </source>
</evidence>
<dbReference type="Pfam" id="PF00931">
    <property type="entry name" value="NB-ARC"/>
    <property type="match status" value="1"/>
</dbReference>
<keyword evidence="3" id="KW-0677">Repeat</keyword>
<evidence type="ECO:0000256" key="3">
    <source>
        <dbReference type="ARBA" id="ARBA00022737"/>
    </source>
</evidence>
<dbReference type="InterPro" id="IPR032675">
    <property type="entry name" value="LRR_dom_sf"/>
</dbReference>
<dbReference type="GO" id="GO:0043531">
    <property type="term" value="F:ADP binding"/>
    <property type="evidence" value="ECO:0007669"/>
    <property type="project" value="InterPro"/>
</dbReference>
<sequence>MPVPAALVFAGKFVATPAISFLVNKAFTYVGKYFESPHMDEVKNRLVLAMPKIQAVFDAVNPEYVKEQSSALDAWLWQLRDAVEAAEDAIDELEYYELKEKANDQKIAERGSPFDKMKHKFVKSVKSVKTLKKVADGDIVRRLMKLVDALDKAVGGVDSFLSLTDHLNGAFSSSQQQVQADNDRQTGSTLSATIFVGREKEKEKIIGWLANTSSQTNILSILSVVGHGGMGKTSLAQTICEQQEVLDHFKLIWVTVSTSFDATSLTRKILECTTGAKPKADQLEPLQRDLKEKLKSDKFLLVLDDVWEDKKRDEWEKLFAPLKKLNNAGSKILLTTRMQSVADMAARVMGVETDQCLTLQGLEEDETFELFTHHAFSGLKNPADYGNLTLIGEQIAKKLLGCPLLTKVVGEHLQGKATVEYWSRFLHKGLEHFKGTEEDIMRVLRLSYYHLPTELQICFRYCCIIPRDDYGFLKKKLVQLWIGSGLISQALSDTHTLEETAEEYLAQLTRKSFSNMKSRDGQLEEEWYVMHDLMHELARNVSTVCALEMVVESSKSLRLYDSQEFCFADKFKFGNLKHLRYIYVPRISPGMIRGGGLETETYESRYLGYLERLRYVSFGVSGFGNFCISKLTSLQELHDYRVGGTKCNEISAVGNLRDLGELGLEDLENFQSYEEAKNAKLKEKQRLNKLSLKWPRAGQMTDDLNLDNLEPNVNISVLEINGYAGPKIPFWIENCSLKNMVTLQFKGCMNWEYLPSLGELVMLNELMLYDLPKLGQISRSSDMSSSSSSTELLLPQSLKSLDVIECQKLRELPILPPSLESLLIKDVGLTKLASIGKISSESIEPRSSKLDFITVTKCPCLTSLEGSLLEQKLYMRTLSVLRLVDCVHLESASIPFEEMRELKELKIMECPKLRMIRDAKDMHLPLSLRNLAISCDYLEPPLLGSLQLLTNLCALNLHNCSSLVSPPSGDVFKSADLCAHRGMLKIRRCSTLAKAGSSSLNRVASGSGGVEPGSSLQIRTIQIDLPLLLELLKSLCHTEKLDIMNGSEMESLPEQWLLQNLQSLCCLYISGACDLKSFPPRMKDLCFLENFALLGAGQLQSLPSLPSSLKCFDLIECHPELEKKITKHGSPERKKIAHIPEASIGDWCFVFGKKFTMEAFRKLRLM</sequence>
<dbReference type="Gene3D" id="3.40.50.300">
    <property type="entry name" value="P-loop containing nucleotide triphosphate hydrolases"/>
    <property type="match status" value="1"/>
</dbReference>
<name>N1R0C0_AEGTA</name>
<dbReference type="Gene3D" id="3.80.10.10">
    <property type="entry name" value="Ribonuclease Inhibitor"/>
    <property type="match status" value="2"/>
</dbReference>
<dbReference type="SUPFAM" id="SSF52540">
    <property type="entry name" value="P-loop containing nucleoside triphosphate hydrolases"/>
    <property type="match status" value="1"/>
</dbReference>
<evidence type="ECO:0000259" key="9">
    <source>
        <dbReference type="Pfam" id="PF23559"/>
    </source>
</evidence>
<evidence type="ECO:0000256" key="1">
    <source>
        <dbReference type="ARBA" id="ARBA00008894"/>
    </source>
</evidence>
<feature type="domain" description="R13L1/DRL21-like LRR repeat region" evidence="10">
    <location>
        <begin position="651"/>
        <end position="769"/>
    </location>
</feature>
<dbReference type="Pfam" id="PF23559">
    <property type="entry name" value="WHD_DRP"/>
    <property type="match status" value="1"/>
</dbReference>
<dbReference type="PRINTS" id="PR00364">
    <property type="entry name" value="DISEASERSIST"/>
</dbReference>
<feature type="domain" description="Disease resistance protein winged helix" evidence="9">
    <location>
        <begin position="468"/>
        <end position="538"/>
    </location>
</feature>
<dbReference type="Gene3D" id="1.10.8.430">
    <property type="entry name" value="Helical domain of apoptotic protease-activating factors"/>
    <property type="match status" value="1"/>
</dbReference>
<proteinExistence type="inferred from homology"/>
<dbReference type="PANTHER" id="PTHR36766:SF64">
    <property type="entry name" value="OS12G0206100 PROTEIN"/>
    <property type="match status" value="1"/>
</dbReference>
<dbReference type="InterPro" id="IPR027417">
    <property type="entry name" value="P-loop_NTPase"/>
</dbReference>
<evidence type="ECO:0000259" key="8">
    <source>
        <dbReference type="Pfam" id="PF18052"/>
    </source>
</evidence>
<evidence type="ECO:0000256" key="4">
    <source>
        <dbReference type="ARBA" id="ARBA00022741"/>
    </source>
</evidence>
<keyword evidence="2" id="KW-0433">Leucine-rich repeat</keyword>
<dbReference type="SUPFAM" id="SSF52058">
    <property type="entry name" value="L domain-like"/>
    <property type="match status" value="2"/>
</dbReference>
<evidence type="ECO:0000259" key="10">
    <source>
        <dbReference type="Pfam" id="PF25019"/>
    </source>
</evidence>
<dbReference type="Gene3D" id="1.10.10.10">
    <property type="entry name" value="Winged helix-like DNA-binding domain superfamily/Winged helix DNA-binding domain"/>
    <property type="match status" value="1"/>
</dbReference>
<dbReference type="PANTHER" id="PTHR36766">
    <property type="entry name" value="PLANT BROAD-SPECTRUM MILDEW RESISTANCE PROTEIN RPW8"/>
    <property type="match status" value="1"/>
</dbReference>